<evidence type="ECO:0000256" key="1">
    <source>
        <dbReference type="SAM" id="MobiDB-lite"/>
    </source>
</evidence>
<dbReference type="RefSeq" id="WP_179779962.1">
    <property type="nucleotide sequence ID" value="NZ_JACCHK010000001.1"/>
</dbReference>
<dbReference type="EMBL" id="JACCHK010000001">
    <property type="protein sequence ID" value="NYH42076.1"/>
    <property type="molecule type" value="Genomic_DNA"/>
</dbReference>
<dbReference type="AlphaFoldDB" id="A0A7Y9WYT1"/>
<evidence type="ECO:0000313" key="2">
    <source>
        <dbReference type="EMBL" id="NYH42076.1"/>
    </source>
</evidence>
<dbReference type="Proteomes" id="UP000523545">
    <property type="component" value="Unassembled WGS sequence"/>
</dbReference>
<sequence>MSDRTSDTPAETSATSPEPTVEFHTEPELTEAVARALLTLLQRSSASSNPGPVESTDA</sequence>
<feature type="compositionally biased region" description="Polar residues" evidence="1">
    <location>
        <begin position="7"/>
        <end position="18"/>
    </location>
</feature>
<protein>
    <recommendedName>
        <fullName evidence="4">FXSXX-COOH protein</fullName>
    </recommendedName>
</protein>
<organism evidence="2 3">
    <name type="scientific">Micromonospora jinlongensis</name>
    <dbReference type="NCBI Taxonomy" id="1287877"/>
    <lineage>
        <taxon>Bacteria</taxon>
        <taxon>Bacillati</taxon>
        <taxon>Actinomycetota</taxon>
        <taxon>Actinomycetes</taxon>
        <taxon>Micromonosporales</taxon>
        <taxon>Micromonosporaceae</taxon>
        <taxon>Micromonospora</taxon>
    </lineage>
</organism>
<comment type="caution">
    <text evidence="2">The sequence shown here is derived from an EMBL/GenBank/DDBJ whole genome shotgun (WGS) entry which is preliminary data.</text>
</comment>
<name>A0A7Y9WYT1_9ACTN</name>
<reference evidence="2 3" key="1">
    <citation type="submission" date="2020-07" db="EMBL/GenBank/DDBJ databases">
        <title>Sequencing the genomes of 1000 actinobacteria strains.</title>
        <authorList>
            <person name="Klenk H.-P."/>
        </authorList>
    </citation>
    <scope>NUCLEOTIDE SEQUENCE [LARGE SCALE GENOMIC DNA]</scope>
    <source>
        <strain evidence="2 3">DSM 45876</strain>
    </source>
</reference>
<evidence type="ECO:0008006" key="4">
    <source>
        <dbReference type="Google" id="ProtNLM"/>
    </source>
</evidence>
<gene>
    <name evidence="2" type="ORF">HNR22_001803</name>
</gene>
<proteinExistence type="predicted"/>
<keyword evidence="3" id="KW-1185">Reference proteome</keyword>
<feature type="region of interest" description="Disordered" evidence="1">
    <location>
        <begin position="1"/>
        <end position="26"/>
    </location>
</feature>
<evidence type="ECO:0000313" key="3">
    <source>
        <dbReference type="Proteomes" id="UP000523545"/>
    </source>
</evidence>
<accession>A0A7Y9WYT1</accession>